<organism evidence="2 3">
    <name type="scientific">Comamonas testosteroni</name>
    <name type="common">Pseudomonas testosteroni</name>
    <dbReference type="NCBI Taxonomy" id="285"/>
    <lineage>
        <taxon>Bacteria</taxon>
        <taxon>Pseudomonadati</taxon>
        <taxon>Pseudomonadota</taxon>
        <taxon>Betaproteobacteria</taxon>
        <taxon>Burkholderiales</taxon>
        <taxon>Comamonadaceae</taxon>
        <taxon>Comamonas</taxon>
    </lineage>
</organism>
<dbReference type="InterPro" id="IPR036388">
    <property type="entry name" value="WH-like_DNA-bd_sf"/>
</dbReference>
<dbReference type="AlphaFoldDB" id="A0A5A7MKC6"/>
<dbReference type="InterPro" id="IPR036390">
    <property type="entry name" value="WH_DNA-bd_sf"/>
</dbReference>
<name>A0A5A7MKC6_COMTE</name>
<dbReference type="InterPro" id="IPR000835">
    <property type="entry name" value="HTH_MarR-typ"/>
</dbReference>
<dbReference type="RefSeq" id="WP_149357388.1">
    <property type="nucleotide sequence ID" value="NZ_BKBW01000027.1"/>
</dbReference>
<protein>
    <recommendedName>
        <fullName evidence="1">HTH marR-type domain-containing protein</fullName>
    </recommendedName>
</protein>
<dbReference type="PROSITE" id="PS50995">
    <property type="entry name" value="HTH_MARR_2"/>
    <property type="match status" value="1"/>
</dbReference>
<dbReference type="SMART" id="SM00347">
    <property type="entry name" value="HTH_MARR"/>
    <property type="match status" value="1"/>
</dbReference>
<dbReference type="SUPFAM" id="SSF46785">
    <property type="entry name" value="Winged helix' DNA-binding domain"/>
    <property type="match status" value="1"/>
</dbReference>
<dbReference type="EMBL" id="BKBW01000027">
    <property type="protein sequence ID" value="GEQ78173.1"/>
    <property type="molecule type" value="Genomic_DNA"/>
</dbReference>
<reference evidence="2 3" key="1">
    <citation type="journal article" date="2019" name="Microbiol. Resour. Announc.">
        <title>Draft Genome Sequence of Comamonas testosteroni TA441, a Bacterium That Has a Cryptic Phenol Degradation Gene Cluster.</title>
        <authorList>
            <person name="Arai H."/>
            <person name="Ishii M."/>
        </authorList>
    </citation>
    <scope>NUCLEOTIDE SEQUENCE [LARGE SCALE GENOMIC DNA]</scope>
    <source>
        <strain evidence="2 3">TA441</strain>
    </source>
</reference>
<accession>A0A5A7MKC6</accession>
<evidence type="ECO:0000313" key="2">
    <source>
        <dbReference type="EMBL" id="GEQ78173.1"/>
    </source>
</evidence>
<proteinExistence type="predicted"/>
<dbReference type="Pfam" id="PF12802">
    <property type="entry name" value="MarR_2"/>
    <property type="match status" value="1"/>
</dbReference>
<evidence type="ECO:0000259" key="1">
    <source>
        <dbReference type="PROSITE" id="PS50995"/>
    </source>
</evidence>
<dbReference type="GO" id="GO:0003700">
    <property type="term" value="F:DNA-binding transcription factor activity"/>
    <property type="evidence" value="ECO:0007669"/>
    <property type="project" value="InterPro"/>
</dbReference>
<dbReference type="Gene3D" id="1.10.10.10">
    <property type="entry name" value="Winged helix-like DNA-binding domain superfamily/Winged helix DNA-binding domain"/>
    <property type="match status" value="1"/>
</dbReference>
<gene>
    <name evidence="2" type="ORF">CTTA_5178</name>
</gene>
<dbReference type="PANTHER" id="PTHR33164">
    <property type="entry name" value="TRANSCRIPTIONAL REGULATOR, MARR FAMILY"/>
    <property type="match status" value="1"/>
</dbReference>
<feature type="domain" description="HTH marR-type" evidence="1">
    <location>
        <begin position="8"/>
        <end position="139"/>
    </location>
</feature>
<dbReference type="GO" id="GO:0006950">
    <property type="term" value="P:response to stress"/>
    <property type="evidence" value="ECO:0007669"/>
    <property type="project" value="TreeGrafter"/>
</dbReference>
<comment type="caution">
    <text evidence="2">The sequence shown here is derived from an EMBL/GenBank/DDBJ whole genome shotgun (WGS) entry which is preliminary data.</text>
</comment>
<sequence length="154" mass="16553">MKNSIKPQGCTNLKLRQLSRIVTRHYDHFFAEAGLKITQYSLLSHVVKLGPIRPGDLAKRMQMDASTLTRNLQPLAAMGLLTIGAGADARSRLVAATETGVSQQAQAQQAWKAAQLALNAQLGAERVAALHDLIDSCIECLDGDEGSDDDAQAD</sequence>
<dbReference type="PANTHER" id="PTHR33164:SF105">
    <property type="entry name" value="TRANSCRIPTIONAL REPRESSOR PROTEIN-RELATED"/>
    <property type="match status" value="1"/>
</dbReference>
<dbReference type="InterPro" id="IPR039422">
    <property type="entry name" value="MarR/SlyA-like"/>
</dbReference>
<evidence type="ECO:0000313" key="3">
    <source>
        <dbReference type="Proteomes" id="UP000323105"/>
    </source>
</evidence>
<dbReference type="Proteomes" id="UP000323105">
    <property type="component" value="Unassembled WGS sequence"/>
</dbReference>